<keyword evidence="2" id="KW-1185">Reference proteome</keyword>
<evidence type="ECO:0000313" key="2">
    <source>
        <dbReference type="Proteomes" id="UP000288227"/>
    </source>
</evidence>
<reference evidence="1 2" key="1">
    <citation type="submission" date="2018-11" db="EMBL/GenBank/DDBJ databases">
        <title>Chryseotalea sanarue gen. nov., sp., nov., a member of the family Cytophagaceae, isolated from a brackish lake in Hamamatsu Japan.</title>
        <authorList>
            <person name="Maejima Y."/>
            <person name="Iino T."/>
            <person name="Muraguchi Y."/>
            <person name="Fukuda K."/>
            <person name="Ohkuma M."/>
            <person name="Moriuchi R."/>
            <person name="Dohra H."/>
            <person name="Kimbara K."/>
            <person name="Shintani M."/>
        </authorList>
    </citation>
    <scope>NUCLEOTIDE SEQUENCE [LARGE SCALE GENOMIC DNA]</scope>
    <source>
        <strain evidence="1 2">Ys</strain>
    </source>
</reference>
<dbReference type="Gene3D" id="3.10.450.50">
    <property type="match status" value="1"/>
</dbReference>
<evidence type="ECO:0008006" key="3">
    <source>
        <dbReference type="Google" id="ProtNLM"/>
    </source>
</evidence>
<dbReference type="SUPFAM" id="SSF54427">
    <property type="entry name" value="NTF2-like"/>
    <property type="match status" value="1"/>
</dbReference>
<dbReference type="Proteomes" id="UP000288227">
    <property type="component" value="Unassembled WGS sequence"/>
</dbReference>
<organism evidence="1 2">
    <name type="scientific">Chryseotalea sanaruensis</name>
    <dbReference type="NCBI Taxonomy" id="2482724"/>
    <lineage>
        <taxon>Bacteria</taxon>
        <taxon>Pseudomonadati</taxon>
        <taxon>Bacteroidota</taxon>
        <taxon>Cytophagia</taxon>
        <taxon>Cytophagales</taxon>
        <taxon>Chryseotaleaceae</taxon>
        <taxon>Chryseotalea</taxon>
    </lineage>
</organism>
<dbReference type="AlphaFoldDB" id="A0A401U971"/>
<protein>
    <recommendedName>
        <fullName evidence="3">Nuclear transport factor 2 family protein</fullName>
    </recommendedName>
</protein>
<accession>A0A401U971</accession>
<dbReference type="InterPro" id="IPR032710">
    <property type="entry name" value="NTF2-like_dom_sf"/>
</dbReference>
<proteinExistence type="predicted"/>
<sequence length="165" mass="18957">MALLLSNLLLAQQKDYSKDVQSTDAIITALYEVISGEAGESRDWNRFKNLFTSDARLIPTSKNKDAKISYASMTPADYIQMFESRITTGFYERELNRLTDAYGTIVHVFSTYETRESKGGPVTNRGINSIQLLKTHERYYIMNIFWCGENTGFLLPEHYMKGRIE</sequence>
<gene>
    <name evidence="1" type="ORF">SanaruYs_16390</name>
</gene>
<evidence type="ECO:0000313" key="1">
    <source>
        <dbReference type="EMBL" id="GCC51414.1"/>
    </source>
</evidence>
<name>A0A401U971_9BACT</name>
<comment type="caution">
    <text evidence="1">The sequence shown here is derived from an EMBL/GenBank/DDBJ whole genome shotgun (WGS) entry which is preliminary data.</text>
</comment>
<dbReference type="EMBL" id="BHXQ01000003">
    <property type="protein sequence ID" value="GCC51414.1"/>
    <property type="molecule type" value="Genomic_DNA"/>
</dbReference>